<feature type="compositionally biased region" description="Polar residues" evidence="1">
    <location>
        <begin position="36"/>
        <end position="46"/>
    </location>
</feature>
<dbReference type="OrthoDB" id="6346437at2759"/>
<protein>
    <submittedName>
        <fullName evidence="2">Uncharacterized protein</fullName>
    </submittedName>
</protein>
<evidence type="ECO:0000313" key="3">
    <source>
        <dbReference type="Proteomes" id="UP000324222"/>
    </source>
</evidence>
<proteinExistence type="predicted"/>
<name>A0A5B7JV14_PORTR</name>
<comment type="caution">
    <text evidence="2">The sequence shown here is derived from an EMBL/GenBank/DDBJ whole genome shotgun (WGS) entry which is preliminary data.</text>
</comment>
<evidence type="ECO:0000256" key="1">
    <source>
        <dbReference type="SAM" id="MobiDB-lite"/>
    </source>
</evidence>
<accession>A0A5B7JV14</accession>
<feature type="region of interest" description="Disordered" evidence="1">
    <location>
        <begin position="36"/>
        <end position="61"/>
    </location>
</feature>
<dbReference type="AlphaFoldDB" id="A0A5B7JV14"/>
<feature type="compositionally biased region" description="Acidic residues" evidence="1">
    <location>
        <begin position="47"/>
        <end position="61"/>
    </location>
</feature>
<dbReference type="EMBL" id="VSRR010112907">
    <property type="protein sequence ID" value="MPC98166.1"/>
    <property type="molecule type" value="Genomic_DNA"/>
</dbReference>
<evidence type="ECO:0000313" key="2">
    <source>
        <dbReference type="EMBL" id="MPC98166.1"/>
    </source>
</evidence>
<keyword evidence="3" id="KW-1185">Reference proteome</keyword>
<organism evidence="2 3">
    <name type="scientific">Portunus trituberculatus</name>
    <name type="common">Swimming crab</name>
    <name type="synonym">Neptunus trituberculatus</name>
    <dbReference type="NCBI Taxonomy" id="210409"/>
    <lineage>
        <taxon>Eukaryota</taxon>
        <taxon>Metazoa</taxon>
        <taxon>Ecdysozoa</taxon>
        <taxon>Arthropoda</taxon>
        <taxon>Crustacea</taxon>
        <taxon>Multicrustacea</taxon>
        <taxon>Malacostraca</taxon>
        <taxon>Eumalacostraca</taxon>
        <taxon>Eucarida</taxon>
        <taxon>Decapoda</taxon>
        <taxon>Pleocyemata</taxon>
        <taxon>Brachyura</taxon>
        <taxon>Eubrachyura</taxon>
        <taxon>Portunoidea</taxon>
        <taxon>Portunidae</taxon>
        <taxon>Portuninae</taxon>
        <taxon>Portunus</taxon>
    </lineage>
</organism>
<reference evidence="2 3" key="1">
    <citation type="submission" date="2019-05" db="EMBL/GenBank/DDBJ databases">
        <title>Another draft genome of Portunus trituberculatus and its Hox gene families provides insights of decapod evolution.</title>
        <authorList>
            <person name="Jeong J.-H."/>
            <person name="Song I."/>
            <person name="Kim S."/>
            <person name="Choi T."/>
            <person name="Kim D."/>
            <person name="Ryu S."/>
            <person name="Kim W."/>
        </authorList>
    </citation>
    <scope>NUCLEOTIDE SEQUENCE [LARGE SCALE GENOMIC DNA]</scope>
    <source>
        <tissue evidence="2">Muscle</tissue>
    </source>
</reference>
<dbReference type="Proteomes" id="UP000324222">
    <property type="component" value="Unassembled WGS sequence"/>
</dbReference>
<gene>
    <name evidence="2" type="ORF">E2C01_093519</name>
</gene>
<sequence length="61" mass="7013">MSGEKSAHRIDYFEKIHAFLNNDPVTLAYLEQRSVQQKCKTSADQNAENEEEEPDLDDGKQ</sequence>